<evidence type="ECO:0000256" key="1">
    <source>
        <dbReference type="SAM" id="MobiDB-lite"/>
    </source>
</evidence>
<sequence>MRNKVFPLLSCTRPRSADFPGRDHNKLTHHGEGMPRRWMFVSNGAGRDSVRVQKVEGEESGARTPFTHQTLKSSSGRPGYASSGLPGRDMDQKQRALPRPFSRSPSSGFGA</sequence>
<organism evidence="2 3">
    <name type="scientific">Bionectria ochroleuca</name>
    <name type="common">Gliocladium roseum</name>
    <dbReference type="NCBI Taxonomy" id="29856"/>
    <lineage>
        <taxon>Eukaryota</taxon>
        <taxon>Fungi</taxon>
        <taxon>Dikarya</taxon>
        <taxon>Ascomycota</taxon>
        <taxon>Pezizomycotina</taxon>
        <taxon>Sordariomycetes</taxon>
        <taxon>Hypocreomycetidae</taxon>
        <taxon>Hypocreales</taxon>
        <taxon>Bionectriaceae</taxon>
        <taxon>Clonostachys</taxon>
    </lineage>
</organism>
<comment type="caution">
    <text evidence="2">The sequence shown here is derived from an EMBL/GenBank/DDBJ whole genome shotgun (WGS) entry which is preliminary data.</text>
</comment>
<dbReference type="AlphaFoldDB" id="A0A8H7NJC6"/>
<protein>
    <submittedName>
        <fullName evidence="2">Uncharacterized protein</fullName>
    </submittedName>
</protein>
<evidence type="ECO:0000313" key="3">
    <source>
        <dbReference type="Proteomes" id="UP000616885"/>
    </source>
</evidence>
<proteinExistence type="predicted"/>
<dbReference type="EMBL" id="JADCTT010000002">
    <property type="protein sequence ID" value="KAF9756760.1"/>
    <property type="molecule type" value="Genomic_DNA"/>
</dbReference>
<dbReference type="Proteomes" id="UP000616885">
    <property type="component" value="Unassembled WGS sequence"/>
</dbReference>
<reference evidence="2" key="1">
    <citation type="submission" date="2020-10" db="EMBL/GenBank/DDBJ databases">
        <title>High-Quality Genome Resource of Clonostachys rosea strain S41 by Oxford Nanopore Long-Read Sequencing.</title>
        <authorList>
            <person name="Wang H."/>
        </authorList>
    </citation>
    <scope>NUCLEOTIDE SEQUENCE</scope>
    <source>
        <strain evidence="2">S41</strain>
    </source>
</reference>
<name>A0A8H7NJC6_BIOOC</name>
<feature type="compositionally biased region" description="Polar residues" evidence="1">
    <location>
        <begin position="66"/>
        <end position="76"/>
    </location>
</feature>
<accession>A0A8H7NJC6</accession>
<feature type="region of interest" description="Disordered" evidence="1">
    <location>
        <begin position="53"/>
        <end position="111"/>
    </location>
</feature>
<gene>
    <name evidence="2" type="ORF">IM811_007704</name>
</gene>
<evidence type="ECO:0000313" key="2">
    <source>
        <dbReference type="EMBL" id="KAF9756760.1"/>
    </source>
</evidence>
<feature type="compositionally biased region" description="Low complexity" evidence="1">
    <location>
        <begin position="98"/>
        <end position="111"/>
    </location>
</feature>